<dbReference type="PANTHER" id="PTHR23507:SF8">
    <property type="entry name" value="MFS GENERAL SUBSTRATE TRANSPORTER"/>
    <property type="match status" value="1"/>
</dbReference>
<evidence type="ECO:0000256" key="1">
    <source>
        <dbReference type="ARBA" id="ARBA00004141"/>
    </source>
</evidence>
<dbReference type="GO" id="GO:0016020">
    <property type="term" value="C:membrane"/>
    <property type="evidence" value="ECO:0007669"/>
    <property type="project" value="UniProtKB-SubCell"/>
</dbReference>
<dbReference type="AlphaFoldDB" id="A0A1Y2LLB1"/>
<evidence type="ECO:0000256" key="4">
    <source>
        <dbReference type="ARBA" id="ARBA00023136"/>
    </source>
</evidence>
<sequence>MANLMESETLLSGVIEPGPEPRSPSPALVRRRPNSIRPLIALLIIVHLSAVLYTLPLNRVIELRLCEDYYRHQDPKLIPEYGAIPEKLCKINEVQQRLAWLQGIMETTLVVCDFVVTIPFSFIAEKYGMRVVLWSNLLPRIFMSIWAITVGYFYHVLPVKAIIVGPFLAVLGGECVLQSAIFTLTSALAGDYVQRASYFSYISSASYVVSFMGPTLAAATMSWNIWLPFWINIGLLTCAVPIISLLPHSLKTKPIGSSSSVSEGTRDDDVEENGPLLPQDEGNPSHHANAFEKPRGFVQEIVHALISLVALIRGRRNFQVLLCSFFLTALASSDTKLLVQYISKRYEWTFAEAGFMLSAKAVINFTLLAIIVPRVIRRSMSTRTVQGSEIRLNYVGAEASILVSVIGVLCVALASKFWMLLGALIIYALGSALPVFTMSLVKSQLISLGHSDTQDFSIVMLTKTLGSLVGAPLMASLWIQAIKAGGLGLGLPYFISATIYVAAAVVVANLRF</sequence>
<dbReference type="Gene3D" id="1.20.1250.20">
    <property type="entry name" value="MFS general substrate transporter like domains"/>
    <property type="match status" value="1"/>
</dbReference>
<feature type="transmembrane region" description="Helical" evidence="6">
    <location>
        <begin position="137"/>
        <end position="155"/>
    </location>
</feature>
<keyword evidence="4 6" id="KW-0472">Membrane</keyword>
<evidence type="ECO:0000256" key="6">
    <source>
        <dbReference type="SAM" id="Phobius"/>
    </source>
</evidence>
<feature type="transmembrane region" description="Helical" evidence="6">
    <location>
        <begin position="161"/>
        <end position="184"/>
    </location>
</feature>
<feature type="transmembrane region" description="Helical" evidence="6">
    <location>
        <begin position="348"/>
        <end position="372"/>
    </location>
</feature>
<feature type="transmembrane region" description="Helical" evidence="6">
    <location>
        <begin position="107"/>
        <end position="125"/>
    </location>
</feature>
<feature type="transmembrane region" description="Helical" evidence="6">
    <location>
        <begin position="491"/>
        <end position="510"/>
    </location>
</feature>
<dbReference type="InterPro" id="IPR036259">
    <property type="entry name" value="MFS_trans_sf"/>
</dbReference>
<feature type="transmembrane region" description="Helical" evidence="6">
    <location>
        <begin position="420"/>
        <end position="441"/>
    </location>
</feature>
<feature type="region of interest" description="Disordered" evidence="5">
    <location>
        <begin position="253"/>
        <end position="289"/>
    </location>
</feature>
<feature type="transmembrane region" description="Helical" evidence="6">
    <location>
        <begin position="392"/>
        <end position="414"/>
    </location>
</feature>
<feature type="transmembrane region" description="Helical" evidence="6">
    <location>
        <begin position="39"/>
        <end position="55"/>
    </location>
</feature>
<dbReference type="GO" id="GO:0022857">
    <property type="term" value="F:transmembrane transporter activity"/>
    <property type="evidence" value="ECO:0007669"/>
    <property type="project" value="TreeGrafter"/>
</dbReference>
<evidence type="ECO:0008006" key="9">
    <source>
        <dbReference type="Google" id="ProtNLM"/>
    </source>
</evidence>
<evidence type="ECO:0000313" key="8">
    <source>
        <dbReference type="Proteomes" id="UP000193240"/>
    </source>
</evidence>
<feature type="transmembrane region" description="Helical" evidence="6">
    <location>
        <begin position="196"/>
        <end position="219"/>
    </location>
</feature>
<dbReference type="InParanoid" id="A0A1Y2LLB1"/>
<reference evidence="7 8" key="1">
    <citation type="journal article" date="2017" name="Genome Announc.">
        <title>Genome sequence of the saprophytic ascomycete Epicoccum nigrum ICMP 19927 strain isolated from New Zealand.</title>
        <authorList>
            <person name="Fokin M."/>
            <person name="Fleetwood D."/>
            <person name="Weir B.S."/>
            <person name="Villas-Boas S.G."/>
        </authorList>
    </citation>
    <scope>NUCLEOTIDE SEQUENCE [LARGE SCALE GENOMIC DNA]</scope>
    <source>
        <strain evidence="7 8">ICMP 19927</strain>
    </source>
</reference>
<comment type="subcellular location">
    <subcellularLocation>
        <location evidence="1">Membrane</location>
        <topology evidence="1">Multi-pass membrane protein</topology>
    </subcellularLocation>
</comment>
<protein>
    <recommendedName>
        <fullName evidence="9">Major facilitator superfamily (MFS) profile domain-containing protein</fullName>
    </recommendedName>
</protein>
<gene>
    <name evidence="7" type="ORF">B5807_10902</name>
</gene>
<dbReference type="EMBL" id="KZ107857">
    <property type="protein sequence ID" value="OSS44399.1"/>
    <property type="molecule type" value="Genomic_DNA"/>
</dbReference>
<feature type="transmembrane region" description="Helical" evidence="6">
    <location>
        <begin position="461"/>
        <end position="479"/>
    </location>
</feature>
<dbReference type="Proteomes" id="UP000193240">
    <property type="component" value="Unassembled WGS sequence"/>
</dbReference>
<dbReference type="OMA" id="QRAIYFG"/>
<organism evidence="7 8">
    <name type="scientific">Epicoccum nigrum</name>
    <name type="common">Soil fungus</name>
    <name type="synonym">Epicoccum purpurascens</name>
    <dbReference type="NCBI Taxonomy" id="105696"/>
    <lineage>
        <taxon>Eukaryota</taxon>
        <taxon>Fungi</taxon>
        <taxon>Dikarya</taxon>
        <taxon>Ascomycota</taxon>
        <taxon>Pezizomycotina</taxon>
        <taxon>Dothideomycetes</taxon>
        <taxon>Pleosporomycetidae</taxon>
        <taxon>Pleosporales</taxon>
        <taxon>Pleosporineae</taxon>
        <taxon>Didymellaceae</taxon>
        <taxon>Epicoccum</taxon>
    </lineage>
</organism>
<keyword evidence="3 6" id="KW-1133">Transmembrane helix</keyword>
<evidence type="ECO:0000256" key="2">
    <source>
        <dbReference type="ARBA" id="ARBA00022692"/>
    </source>
</evidence>
<evidence type="ECO:0000256" key="5">
    <source>
        <dbReference type="SAM" id="MobiDB-lite"/>
    </source>
</evidence>
<keyword evidence="2 6" id="KW-0812">Transmembrane</keyword>
<feature type="transmembrane region" description="Helical" evidence="6">
    <location>
        <begin position="225"/>
        <end position="246"/>
    </location>
</feature>
<accession>A0A1Y2LLB1</accession>
<proteinExistence type="predicted"/>
<dbReference type="SUPFAM" id="SSF103473">
    <property type="entry name" value="MFS general substrate transporter"/>
    <property type="match status" value="1"/>
</dbReference>
<keyword evidence="8" id="KW-1185">Reference proteome</keyword>
<evidence type="ECO:0000313" key="7">
    <source>
        <dbReference type="EMBL" id="OSS44399.1"/>
    </source>
</evidence>
<dbReference type="PANTHER" id="PTHR23507">
    <property type="entry name" value="ZGC:174356"/>
    <property type="match status" value="1"/>
</dbReference>
<name>A0A1Y2LLB1_EPING</name>
<evidence type="ECO:0000256" key="3">
    <source>
        <dbReference type="ARBA" id="ARBA00022989"/>
    </source>
</evidence>